<keyword evidence="6" id="KW-1185">Reference proteome</keyword>
<dbReference type="InterPro" id="IPR038765">
    <property type="entry name" value="Papain-like_cys_pep_sf"/>
</dbReference>
<dbReference type="EMBL" id="LSMT01001402">
    <property type="protein sequence ID" value="PFX12391.1"/>
    <property type="molecule type" value="Genomic_DNA"/>
</dbReference>
<reference evidence="6" key="1">
    <citation type="journal article" date="2017" name="bioRxiv">
        <title>Comparative analysis of the genomes of Stylophora pistillata and Acropora digitifera provides evidence for extensive differences between species of corals.</title>
        <authorList>
            <person name="Voolstra C.R."/>
            <person name="Li Y."/>
            <person name="Liew Y.J."/>
            <person name="Baumgarten S."/>
            <person name="Zoccola D."/>
            <person name="Flot J.-F."/>
            <person name="Tambutte S."/>
            <person name="Allemand D."/>
            <person name="Aranda M."/>
        </authorList>
    </citation>
    <scope>NUCLEOTIDE SEQUENCE [LARGE SCALE GENOMIC DNA]</scope>
</reference>
<dbReference type="SUPFAM" id="SSF57903">
    <property type="entry name" value="FYVE/PHD zinc finger"/>
    <property type="match status" value="2"/>
</dbReference>
<sequence length="910" mass="102019">MDISQENDPKSQGQIPVLSSYANNLESHVRERYLKKISVVGVDPAAIPSEQFSSECLPPIEVSDLLSYLVLETSYYTNKQFKAFKSLEAYNQMVSGFVASVQGKEIAGKIVVVAKVRHSQRMNDPLVNIWIIVEKDGTIISAHCLGCKAGLAESCSHVASVMFYIEAVTRIQGKLACTQTKCTWILPTYVNEVPYAKVRDIDFSSAKKLKSSLEQKIETSHQNTGEGSKILDERCDQTFISNAIPSDGEMQQVYAKLNACKIKAVALSLIDPHADQFIDESRTLPIIPDLFETKNLELDYPELIKMCVEVTLGVSEEHIRKVEISTRTQASGSGFYRHRAGRIGASQCFSAFHTNLAQPSQSLIKTVCYPSLYKVNTKATRYGQKHEVDAIKAYEASMKARHVNLEVKKCGSFINQENPFLHATPDFLVSCDCCGSGCGEVKCPVVIIDSNFDDYVQHKNSCLEKVNGNLQLKQSHSYYYQVQQQLFSVPDLQYDDFVVYAIDKAKNTHLFVQHVYPDVQHWNSVLPKLETFWRICILPEILGRWYTRRCTLPPTLPSKDAICFCRRERDEDSILCSNSDCPYQRLHPSCLSLTSIAMPKTWYCPHCCRLPQFKRKGNTRKSPRPTVVSDQAVMKHDSICICKAKPTPTDKLVECHGESCTNGKYFHLACLGLKRYPNNHRTTWKCPPCKKVTPAQANDTFITCSSSSDSSSSEDESDVVITKVLQGETGKTSALANLSDNHFDLIVNPTGWLDCDIIQQAHVLLKQENPTIAGFQRPTLGPVRNFDVVSGEFVQILHTGNDHWVCISSIGCVPGHVNLFDSLYHDSVIIQEVEEQTNDLLGGRLIALDPKPVQQQTNGSDCGRCELDVIYILFLPWPKEGFASRKQSRKKNFAQREQYQGLPDIAISGQ</sequence>
<dbReference type="InterPro" id="IPR013083">
    <property type="entry name" value="Znf_RING/FYVE/PHD"/>
</dbReference>
<proteinExistence type="predicted"/>
<keyword evidence="2" id="KW-0863">Zinc-finger</keyword>
<dbReference type="InterPro" id="IPR019786">
    <property type="entry name" value="Zinc_finger_PHD-type_CS"/>
</dbReference>
<dbReference type="AlphaFoldDB" id="A0A2B4R452"/>
<protein>
    <recommendedName>
        <fullName evidence="4">Zinc finger PHD-type domain-containing protein</fullName>
    </recommendedName>
</protein>
<dbReference type="InterPro" id="IPR011604">
    <property type="entry name" value="PDDEXK-like_dom_sf"/>
</dbReference>
<keyword evidence="1" id="KW-0479">Metal-binding</keyword>
<evidence type="ECO:0000313" key="6">
    <source>
        <dbReference type="Proteomes" id="UP000225706"/>
    </source>
</evidence>
<feature type="domain" description="Zinc finger PHD-type" evidence="4">
    <location>
        <begin position="639"/>
        <end position="690"/>
    </location>
</feature>
<gene>
    <name evidence="5" type="ORF">AWC38_SpisGene23670</name>
</gene>
<organism evidence="5 6">
    <name type="scientific">Stylophora pistillata</name>
    <name type="common">Smooth cauliflower coral</name>
    <dbReference type="NCBI Taxonomy" id="50429"/>
    <lineage>
        <taxon>Eukaryota</taxon>
        <taxon>Metazoa</taxon>
        <taxon>Cnidaria</taxon>
        <taxon>Anthozoa</taxon>
        <taxon>Hexacorallia</taxon>
        <taxon>Scleractinia</taxon>
        <taxon>Astrocoeniina</taxon>
        <taxon>Pocilloporidae</taxon>
        <taxon>Stylophora</taxon>
    </lineage>
</organism>
<keyword evidence="3" id="KW-0862">Zinc</keyword>
<dbReference type="InterPro" id="IPR011335">
    <property type="entry name" value="Restrct_endonuc-II-like"/>
</dbReference>
<evidence type="ECO:0000256" key="3">
    <source>
        <dbReference type="ARBA" id="ARBA00022833"/>
    </source>
</evidence>
<feature type="domain" description="Zinc finger PHD-type" evidence="4">
    <location>
        <begin position="562"/>
        <end position="608"/>
    </location>
</feature>
<dbReference type="PANTHER" id="PTHR47526:SF3">
    <property type="entry name" value="PHD-TYPE DOMAIN-CONTAINING PROTEIN"/>
    <property type="match status" value="1"/>
</dbReference>
<dbReference type="InterPro" id="IPR001965">
    <property type="entry name" value="Znf_PHD"/>
</dbReference>
<dbReference type="Gene3D" id="3.90.320.10">
    <property type="match status" value="1"/>
</dbReference>
<dbReference type="PANTHER" id="PTHR47526">
    <property type="entry name" value="ATP-DEPENDENT DNA HELICASE"/>
    <property type="match status" value="1"/>
</dbReference>
<dbReference type="SUPFAM" id="SSF54001">
    <property type="entry name" value="Cysteine proteinases"/>
    <property type="match status" value="1"/>
</dbReference>
<dbReference type="GO" id="GO:0006281">
    <property type="term" value="P:DNA repair"/>
    <property type="evidence" value="ECO:0007669"/>
    <property type="project" value="UniProtKB-ARBA"/>
</dbReference>
<accession>A0A2B4R452</accession>
<dbReference type="PROSITE" id="PS01359">
    <property type="entry name" value="ZF_PHD_1"/>
    <property type="match status" value="1"/>
</dbReference>
<evidence type="ECO:0000256" key="2">
    <source>
        <dbReference type="ARBA" id="ARBA00022771"/>
    </source>
</evidence>
<dbReference type="CDD" id="cd22343">
    <property type="entry name" value="PDDEXK_lambda_exonuclease-like"/>
    <property type="match status" value="1"/>
</dbReference>
<dbReference type="InterPro" id="IPR011011">
    <property type="entry name" value="Znf_FYVE_PHD"/>
</dbReference>
<dbReference type="OrthoDB" id="5985686at2759"/>
<dbReference type="Gene3D" id="3.30.40.10">
    <property type="entry name" value="Zinc/RING finger domain, C3HC4 (zinc finger)"/>
    <property type="match status" value="2"/>
</dbReference>
<dbReference type="Pfam" id="PF09588">
    <property type="entry name" value="YqaJ"/>
    <property type="match status" value="1"/>
</dbReference>
<dbReference type="Proteomes" id="UP000225706">
    <property type="component" value="Unassembled WGS sequence"/>
</dbReference>
<evidence type="ECO:0000259" key="4">
    <source>
        <dbReference type="SMART" id="SM00249"/>
    </source>
</evidence>
<dbReference type="GO" id="GO:0008270">
    <property type="term" value="F:zinc ion binding"/>
    <property type="evidence" value="ECO:0007669"/>
    <property type="project" value="UniProtKB-KW"/>
</dbReference>
<dbReference type="InterPro" id="IPR019080">
    <property type="entry name" value="YqaJ_viral_recombinase"/>
</dbReference>
<comment type="caution">
    <text evidence="5">The sequence shown here is derived from an EMBL/GenBank/DDBJ whole genome shotgun (WGS) entry which is preliminary data.</text>
</comment>
<evidence type="ECO:0000313" key="5">
    <source>
        <dbReference type="EMBL" id="PFX12391.1"/>
    </source>
</evidence>
<dbReference type="SUPFAM" id="SSF52980">
    <property type="entry name" value="Restriction endonuclease-like"/>
    <property type="match status" value="1"/>
</dbReference>
<evidence type="ECO:0000256" key="1">
    <source>
        <dbReference type="ARBA" id="ARBA00022723"/>
    </source>
</evidence>
<name>A0A2B4R452_STYPI</name>
<dbReference type="SMART" id="SM00249">
    <property type="entry name" value="PHD"/>
    <property type="match status" value="2"/>
</dbReference>